<dbReference type="PROSITE" id="PS50888">
    <property type="entry name" value="BHLH"/>
    <property type="match status" value="1"/>
</dbReference>
<feature type="region of interest" description="Disordered" evidence="6">
    <location>
        <begin position="79"/>
        <end position="107"/>
    </location>
</feature>
<dbReference type="GO" id="GO:0003677">
    <property type="term" value="F:DNA binding"/>
    <property type="evidence" value="ECO:0007669"/>
    <property type="project" value="UniProtKB-KW"/>
</dbReference>
<accession>A0ABD3BIC8</accession>
<dbReference type="AlphaFoldDB" id="A0ABD3BIC8"/>
<evidence type="ECO:0000256" key="6">
    <source>
        <dbReference type="SAM" id="MobiDB-lite"/>
    </source>
</evidence>
<feature type="domain" description="BHLH" evidence="7">
    <location>
        <begin position="98"/>
        <end position="147"/>
    </location>
</feature>
<evidence type="ECO:0000256" key="3">
    <source>
        <dbReference type="ARBA" id="ARBA00023125"/>
    </source>
</evidence>
<dbReference type="GO" id="GO:0005634">
    <property type="term" value="C:nucleus"/>
    <property type="evidence" value="ECO:0007669"/>
    <property type="project" value="UniProtKB-SubCell"/>
</dbReference>
<organism evidence="8 9">
    <name type="scientific">Castilleja foliolosa</name>
    <dbReference type="NCBI Taxonomy" id="1961234"/>
    <lineage>
        <taxon>Eukaryota</taxon>
        <taxon>Viridiplantae</taxon>
        <taxon>Streptophyta</taxon>
        <taxon>Embryophyta</taxon>
        <taxon>Tracheophyta</taxon>
        <taxon>Spermatophyta</taxon>
        <taxon>Magnoliopsida</taxon>
        <taxon>eudicotyledons</taxon>
        <taxon>Gunneridae</taxon>
        <taxon>Pentapetalae</taxon>
        <taxon>asterids</taxon>
        <taxon>lamiids</taxon>
        <taxon>Lamiales</taxon>
        <taxon>Orobanchaceae</taxon>
        <taxon>Pedicularideae</taxon>
        <taxon>Castillejinae</taxon>
        <taxon>Castilleja</taxon>
    </lineage>
</organism>
<comment type="subcellular location">
    <subcellularLocation>
        <location evidence="1">Nucleus</location>
    </subcellularLocation>
</comment>
<keyword evidence="3" id="KW-0238">DNA-binding</keyword>
<dbReference type="Gene3D" id="4.10.280.10">
    <property type="entry name" value="Helix-loop-helix DNA-binding domain"/>
    <property type="match status" value="1"/>
</dbReference>
<evidence type="ECO:0000313" key="8">
    <source>
        <dbReference type="EMBL" id="KAL3616796.1"/>
    </source>
</evidence>
<evidence type="ECO:0000313" key="9">
    <source>
        <dbReference type="Proteomes" id="UP001632038"/>
    </source>
</evidence>
<dbReference type="EMBL" id="JAVIJP010000087">
    <property type="protein sequence ID" value="KAL3616796.1"/>
    <property type="molecule type" value="Genomic_DNA"/>
</dbReference>
<dbReference type="InterPro" id="IPR036638">
    <property type="entry name" value="HLH_DNA-bd_sf"/>
</dbReference>
<reference evidence="9" key="1">
    <citation type="journal article" date="2024" name="IScience">
        <title>Strigolactones Initiate the Formation of Haustorium-like Structures in Castilleja.</title>
        <authorList>
            <person name="Buerger M."/>
            <person name="Peterson D."/>
            <person name="Chory J."/>
        </authorList>
    </citation>
    <scope>NUCLEOTIDE SEQUENCE [LARGE SCALE GENOMIC DNA]</scope>
</reference>
<keyword evidence="9" id="KW-1185">Reference proteome</keyword>
<evidence type="ECO:0000256" key="1">
    <source>
        <dbReference type="ARBA" id="ARBA00004123"/>
    </source>
</evidence>
<dbReference type="InterPro" id="IPR045843">
    <property type="entry name" value="IND-like"/>
</dbReference>
<dbReference type="Proteomes" id="UP001632038">
    <property type="component" value="Unassembled WGS sequence"/>
</dbReference>
<proteinExistence type="predicted"/>
<evidence type="ECO:0000259" key="7">
    <source>
        <dbReference type="PROSITE" id="PS50888"/>
    </source>
</evidence>
<protein>
    <recommendedName>
        <fullName evidence="7">BHLH domain-containing protein</fullName>
    </recommendedName>
</protein>
<sequence length="214" mass="24615">MLISSTMAFQQLGSELTSPQTELINPDFYNDNNINHLQFFSDYQLFDQNSNYNLPNECPFDPFNSNYNHKTSFFDCYAQNPNNRRSPGPGQALPEVRAEPSAQSIAARQRRRRITAKMQELGKLVPGGYNMNTAEMLQAAYKYIKFLQAQVGILESAASYHDQENQEKMESDEELKILLESSVIQEKLYLSEKCLVPKKFVRESIAFDSETRTR</sequence>
<keyword evidence="5" id="KW-0539">Nucleus</keyword>
<dbReference type="PANTHER" id="PTHR16223:SF49">
    <property type="entry name" value="TRANSCRIPTION FACTOR BHLH52-RELATED"/>
    <property type="match status" value="1"/>
</dbReference>
<dbReference type="PANTHER" id="PTHR16223">
    <property type="entry name" value="TRANSCRIPTION FACTOR BHLH83-RELATED"/>
    <property type="match status" value="1"/>
</dbReference>
<evidence type="ECO:0000256" key="2">
    <source>
        <dbReference type="ARBA" id="ARBA00023015"/>
    </source>
</evidence>
<dbReference type="Pfam" id="PF00010">
    <property type="entry name" value="HLH"/>
    <property type="match status" value="1"/>
</dbReference>
<gene>
    <name evidence="8" type="ORF">CASFOL_039190</name>
</gene>
<evidence type="ECO:0000256" key="5">
    <source>
        <dbReference type="ARBA" id="ARBA00023242"/>
    </source>
</evidence>
<keyword evidence="4" id="KW-0804">Transcription</keyword>
<comment type="caution">
    <text evidence="8">The sequence shown here is derived from an EMBL/GenBank/DDBJ whole genome shotgun (WGS) entry which is preliminary data.</text>
</comment>
<name>A0ABD3BIC8_9LAMI</name>
<evidence type="ECO:0000256" key="4">
    <source>
        <dbReference type="ARBA" id="ARBA00023163"/>
    </source>
</evidence>
<dbReference type="InterPro" id="IPR011598">
    <property type="entry name" value="bHLH_dom"/>
</dbReference>
<dbReference type="SMART" id="SM00353">
    <property type="entry name" value="HLH"/>
    <property type="match status" value="1"/>
</dbReference>
<keyword evidence="2" id="KW-0805">Transcription regulation</keyword>
<dbReference type="SUPFAM" id="SSF47459">
    <property type="entry name" value="HLH, helix-loop-helix DNA-binding domain"/>
    <property type="match status" value="1"/>
</dbReference>